<dbReference type="Proteomes" id="UP000002332">
    <property type="component" value="Plasmid pQBR103"/>
</dbReference>
<evidence type="ECO:0000313" key="1">
    <source>
        <dbReference type="EMBL" id="CAM96150.1"/>
    </source>
</evidence>
<geneLocation type="plasmid" evidence="1 2">
    <name>pQBR103</name>
</geneLocation>
<accession>A4V7M8</accession>
<name>A4V7M8_PSEFS</name>
<gene>
    <name evidence="1" type="ordered locus">pQBR0118</name>
</gene>
<protein>
    <submittedName>
        <fullName evidence="1">Uncharacterized protein</fullName>
    </submittedName>
</protein>
<dbReference type="AlphaFoldDB" id="A4V7M8"/>
<reference evidence="1 2" key="1">
    <citation type="journal article" date="2007" name="ISME J.">
        <title>Sequence-based analysis of pQBR103; a representative of a unique, transfer-proficient mega plasmid resident in the microbial community of sugar beet.</title>
        <authorList>
            <person name="Tett A."/>
            <person name="Spiers A.J."/>
            <person name="Crossman L.C."/>
            <person name="Ager D."/>
            <person name="Ciric L."/>
            <person name="Dow J.M."/>
            <person name="Fry J.C."/>
            <person name="Harris D."/>
            <person name="Lilley A."/>
            <person name="Oliver A."/>
            <person name="Parkhill J."/>
            <person name="Quail M.A."/>
            <person name="Rainey P.B."/>
            <person name="Saunders N.J."/>
            <person name="Seeger K."/>
            <person name="Snyder L.A.S."/>
            <person name="Squares R."/>
            <person name="Thomas C.M."/>
            <person name="Turner S.L."/>
            <person name="Zhang X.-X."/>
            <person name="Field D."/>
            <person name="Bailey M.J."/>
        </authorList>
    </citation>
    <scope>NUCLEOTIDE SEQUENCE [LARGE SCALE GENOMIC DNA]</scope>
    <source>
        <strain evidence="1 2">SBW25</strain>
    </source>
</reference>
<sequence length="127" mass="14260">MNSPKSNGASLVAAKERLTKDHFIALRSLAKGRWVQGNPIEWKFNRTWLSVKVTKTPLDAVDTLQTRGLAIKGKCCLKCKRDVYLLTEAGLDLVSQANLPAQRRAESNSAVFKKPSFKSRVLYWLGR</sequence>
<proteinExistence type="predicted"/>
<organism evidence="1 2">
    <name type="scientific">Pseudomonas fluorescens (strain SBW25)</name>
    <dbReference type="NCBI Taxonomy" id="216595"/>
    <lineage>
        <taxon>Bacteria</taxon>
        <taxon>Pseudomonadati</taxon>
        <taxon>Pseudomonadota</taxon>
        <taxon>Gammaproteobacteria</taxon>
        <taxon>Pseudomonadales</taxon>
        <taxon>Pseudomonadaceae</taxon>
        <taxon>Pseudomonas</taxon>
    </lineage>
</organism>
<dbReference type="RefSeq" id="WP_011922927.1">
    <property type="nucleotide sequence ID" value="NC_009444.1"/>
</dbReference>
<evidence type="ECO:0000313" key="2">
    <source>
        <dbReference type="Proteomes" id="UP000002332"/>
    </source>
</evidence>
<keyword evidence="1" id="KW-0614">Plasmid</keyword>
<dbReference type="EMBL" id="AM235768">
    <property type="protein sequence ID" value="CAM96150.1"/>
    <property type="molecule type" value="Genomic_DNA"/>
</dbReference>